<gene>
    <name evidence="2" type="ORF">ACE1CI_01380</name>
</gene>
<dbReference type="EMBL" id="JBHFNR010000014">
    <property type="protein sequence ID" value="MFB2891574.1"/>
    <property type="molecule type" value="Genomic_DNA"/>
</dbReference>
<accession>A0ABV4XKT5</accession>
<sequence length="212" mass="23019">MFNLQVAWARPIKLSSQLSEHILRVRILPLENQTTTKQEPQTLPLQLAIALDTSASMQGEKWEKAKAACQSLVAQLRPCDRLSIAGFADWVTPLAKNLPSVELGNLPTILNTLVAEGVTRTDLALNWIHSTLSSETIQTKVGILITDGYPTSQQGDVLENFESLILQAENMAAQGMMLCTVGLGDAADFNSGLLVSLSDRGKGTFIYADQPI</sequence>
<evidence type="ECO:0000259" key="1">
    <source>
        <dbReference type="PROSITE" id="PS50234"/>
    </source>
</evidence>
<evidence type="ECO:0000313" key="2">
    <source>
        <dbReference type="EMBL" id="MFB2891574.1"/>
    </source>
</evidence>
<dbReference type="Gene3D" id="3.40.50.410">
    <property type="entry name" value="von Willebrand factor, type A domain"/>
    <property type="match status" value="1"/>
</dbReference>
<dbReference type="SUPFAM" id="SSF53300">
    <property type="entry name" value="vWA-like"/>
    <property type="match status" value="1"/>
</dbReference>
<dbReference type="PROSITE" id="PS50234">
    <property type="entry name" value="VWFA"/>
    <property type="match status" value="1"/>
</dbReference>
<dbReference type="Proteomes" id="UP001576784">
    <property type="component" value="Unassembled WGS sequence"/>
</dbReference>
<dbReference type="RefSeq" id="WP_413261251.1">
    <property type="nucleotide sequence ID" value="NZ_JBHFNR010000014.1"/>
</dbReference>
<reference evidence="2 3" key="1">
    <citation type="submission" date="2024-09" db="EMBL/GenBank/DDBJ databases">
        <title>Floridaenema gen nov. (Aerosakkonemataceae, Aerosakkonematales ord. nov., Cyanobacteria) from benthic tropical and subtropical fresh waters, with the description of four new species.</title>
        <authorList>
            <person name="Moretto J.A."/>
            <person name="Berthold D.E."/>
            <person name="Lefler F.W."/>
            <person name="Huang I.-S."/>
            <person name="Laughinghouse H. IV."/>
        </authorList>
    </citation>
    <scope>NUCLEOTIDE SEQUENCE [LARGE SCALE GENOMIC DNA]</scope>
    <source>
        <strain evidence="2 3">BLCC-F50</strain>
    </source>
</reference>
<keyword evidence="3" id="KW-1185">Reference proteome</keyword>
<comment type="caution">
    <text evidence="2">The sequence shown here is derived from an EMBL/GenBank/DDBJ whole genome shotgun (WGS) entry which is preliminary data.</text>
</comment>
<proteinExistence type="predicted"/>
<dbReference type="SMART" id="SM00327">
    <property type="entry name" value="VWA"/>
    <property type="match status" value="1"/>
</dbReference>
<feature type="domain" description="VWFA" evidence="1">
    <location>
        <begin position="46"/>
        <end position="212"/>
    </location>
</feature>
<protein>
    <submittedName>
        <fullName evidence="2">VWA domain-containing protein</fullName>
    </submittedName>
</protein>
<dbReference type="InterPro" id="IPR002035">
    <property type="entry name" value="VWF_A"/>
</dbReference>
<organism evidence="2 3">
    <name type="scientific">Floridaenema flaviceps BLCC-F50</name>
    <dbReference type="NCBI Taxonomy" id="3153642"/>
    <lineage>
        <taxon>Bacteria</taxon>
        <taxon>Bacillati</taxon>
        <taxon>Cyanobacteriota</taxon>
        <taxon>Cyanophyceae</taxon>
        <taxon>Oscillatoriophycideae</taxon>
        <taxon>Aerosakkonematales</taxon>
        <taxon>Aerosakkonemataceae</taxon>
        <taxon>Floridanema</taxon>
        <taxon>Floridanema flaviceps</taxon>
    </lineage>
</organism>
<dbReference type="CDD" id="cd00198">
    <property type="entry name" value="vWFA"/>
    <property type="match status" value="1"/>
</dbReference>
<name>A0ABV4XKT5_9CYAN</name>
<dbReference type="Pfam" id="PF00092">
    <property type="entry name" value="VWA"/>
    <property type="match status" value="1"/>
</dbReference>
<evidence type="ECO:0000313" key="3">
    <source>
        <dbReference type="Proteomes" id="UP001576784"/>
    </source>
</evidence>
<dbReference type="InterPro" id="IPR036465">
    <property type="entry name" value="vWFA_dom_sf"/>
</dbReference>